<feature type="compositionally biased region" description="Acidic residues" evidence="4">
    <location>
        <begin position="4296"/>
        <end position="4308"/>
    </location>
</feature>
<feature type="compositionally biased region" description="Polar residues" evidence="4">
    <location>
        <begin position="1738"/>
        <end position="1751"/>
    </location>
</feature>
<feature type="compositionally biased region" description="Basic and acidic residues" evidence="4">
    <location>
        <begin position="1091"/>
        <end position="1101"/>
    </location>
</feature>
<feature type="region of interest" description="Disordered" evidence="4">
    <location>
        <begin position="3237"/>
        <end position="3376"/>
    </location>
</feature>
<feature type="compositionally biased region" description="Basic and acidic residues" evidence="4">
    <location>
        <begin position="1132"/>
        <end position="1141"/>
    </location>
</feature>
<feature type="region of interest" description="Disordered" evidence="4">
    <location>
        <begin position="334"/>
        <end position="373"/>
    </location>
</feature>
<feature type="compositionally biased region" description="Polar residues" evidence="4">
    <location>
        <begin position="2515"/>
        <end position="2527"/>
    </location>
</feature>
<evidence type="ECO:0000313" key="6">
    <source>
        <dbReference type="EMBL" id="PCG74466.1"/>
    </source>
</evidence>
<feature type="compositionally biased region" description="Polar residues" evidence="4">
    <location>
        <begin position="1643"/>
        <end position="1675"/>
    </location>
</feature>
<evidence type="ECO:0000256" key="3">
    <source>
        <dbReference type="ARBA" id="ARBA00061655"/>
    </source>
</evidence>
<feature type="compositionally biased region" description="Basic and acidic residues" evidence="4">
    <location>
        <begin position="3396"/>
        <end position="3420"/>
    </location>
</feature>
<feature type="compositionally biased region" description="Basic and acidic residues" evidence="4">
    <location>
        <begin position="508"/>
        <end position="520"/>
    </location>
</feature>
<dbReference type="Pfam" id="PF00307">
    <property type="entry name" value="CH"/>
    <property type="match status" value="1"/>
</dbReference>
<feature type="compositionally biased region" description="Basic and acidic residues" evidence="4">
    <location>
        <begin position="1576"/>
        <end position="1609"/>
    </location>
</feature>
<feature type="compositionally biased region" description="Basic and acidic residues" evidence="4">
    <location>
        <begin position="1423"/>
        <end position="1437"/>
    </location>
</feature>
<feature type="region of interest" description="Disordered" evidence="4">
    <location>
        <begin position="1417"/>
        <end position="1949"/>
    </location>
</feature>
<feature type="domain" description="Calponin-homology (CH)" evidence="5">
    <location>
        <begin position="4393"/>
        <end position="4499"/>
    </location>
</feature>
<feature type="compositionally biased region" description="Basic and acidic residues" evidence="4">
    <location>
        <begin position="2647"/>
        <end position="2657"/>
    </location>
</feature>
<feature type="compositionally biased region" description="Low complexity" evidence="4">
    <location>
        <begin position="1079"/>
        <end position="1090"/>
    </location>
</feature>
<sequence>MSEGDVSLIRDEDLLRRMWQQTEDFSRKKEIRAHMYRLREERLRNLYSPEPPREGKGSEFSAAQGHVKSFADQSFQSMKSKEVRDAGSPPKEFTYRGQDLKALSNAGWNVESENKTTDDGHTHVKSVHANIEGRYDVDGGKGQFAAVDHHKEAVTEYHDDNSSLKRNETSSNTAAREHVVRKTDDGTQVSSTTSSSTSSSKFQQTSSTRHETVPYLTNDDYDLRSYDTNRNEDASSITRRQISKTNDYEQNLRNNDYEPNLRKNDYQQNITRSDYEQNVKKNEYEHIVRKNDYEQNLTRNDYETGELVSRKVDYPDDNTRVIVETRCLPDGTRVTSTKREFRAPVQSTRSEHSYQTRENKSYSTQQRTDAKESSKIIRHVVDNRATDIVDSQRNVDDYDFKRQIAEYTTKDNEDYSDVQRYETKLNKKNIDHSKVDDDYSKTTRHVTRVNKVIESADKDDYVKTHQYTKQTRNQQYEINDVSKQTVPHENRPESIPPCDKPQITPQNDRPESYKPRHDVPDTLSPAGNRHDTPSNNRHDVTAPRDNYREPVKPRDDQPVQVKDYVQHQTRDTEERIHHVTRDQKIEETVERKTSSDHYQTTYQTDFPQKKISNDWSPSHQAWASTLRADTPTTTRPSTRASSPGSRTFKSSSSSLRSSVSPDKISRKPSSRGGSPNKIDRYSPTRTVTDKNSTTHSTHSVTEVKTHKYTSSDDKRPPTGRSPTRPGYSPERKPQDSRYRPSVSPEKRPQELPLRPSASPERKPTQRGSPTEKHLSPTRQTGSRDSPIGSRASPERKPTEHPSPSSNFPRSTPERSIYNLPKDIARKPDLSPDRKPVHGKPKDGHSSPTNELPRTTSPPRKPHPAGSTNRVGTSPDRKPSYHPTGPAPKNPNDIAEKQPKDASRTSVSPDRKPGYMKPTSASKPSDNLKSPTKHAPSQSPERMPMEKTTKKIQEDHYKFIDEETIMYTRKDNTDTNKTKPKLPSEQKDHSPSRKSPSKDTPDFCNTELSRKRSPSPKDHVKFIDQKDRVDITQLKTTEITEETTSKYRSSREKDTPTDKISQREPSPVNYGTYDKKKPYVYDVTEVTTTVRESTDIKDDSQPRRQKSPNKTSGQPTSPVKKSPRDSVSPAKSPSKDSKHQHTTDFITTEITREEINKKTIEERPRKLVTPSSSPTRKPKPTDTEPSTGQSSPTTSVSGFVYISSPRTEKPIVTDLDDQEYYSEIHSTDETITTTTKRPESLGVNRPQSPSKIPCRSPSPDKRASPSKDSLPRKSSLKKPSTEVTQASPIEKPPSSFRVSPTEEPKEFPEHKVIKKDRPEGPESDTIVGKIKPPLERRETYEDRCRKILGMMDDTITSETIKKTTHLEEPKTNLSSPSVSPCRSPVPRETPFEYPMVKKTTQTKDDVTDFIVREQENILKTSTVIHDDSSIDKKPKAPRENSPVKPKDVTDKTMSKHERTTEDKLDIKKTVTDSYPSPRQSPERKPSYQKPKDIQKLYDDDSPISPGGVEQPSKDFNKPQSNPFKPHSTGASPRSSISPERKPGYRPTEKKDESKYPEKSTPATPGYMKTTSAISSKYDTKIEENESIRIKTTTERKTTRSSESPTRKTPADKSFGPELSDRSPQRKPSTDEKPTDTYPREVSPSRPSYNKTTTSMIVECDSTSTIEDIDQSVTSETISKRPSSRPSVSPTRRDSKLSDDIPTRKTHPSNKSPDRKHKDDLSSPKDVLERKPMKPKDSSPSRPGYTKSTASVTSKHETTTTEDLRDTNTSKIVQTRYSSSPTRKTVKPSDDDNRRPSHPKEKSPDRKSHAHQERSPIRKLPENTPVDLYPRDSSPAKGKPEKIPGYMKTTSSVTSKYDTVLTTEEDVVENTSLISTKTNIRQVSDSPTSKEPGSYPRTSPSKSTKPLDRLSQTKPGHETATKSTTFNKPTDNKSVPNKSNIIEKTPEFVKTTSYIYKQDTASATEDFLETCRTETIERQSPHHTPDSQTPKLTKPSDEYGQETDHLRTVSPSRAHPSSRDSSRQSISPDRKSQLSSEPLVNKPTDEIRRGASPSKKTTKPETPGYMKTTTSVKTRHDEDYKNTTSHETRQSEHSTSRSSPPKMIKSDNAPSKPALDRSPKHKYTDPSPKASPERQMGHKYPKDTSPSRKTPSSDVTEASNLKTITSTLEDIRDTTTTKITEDYHSTVHQSRTSPTRRGTKPMDSPKSTPDQLRTHSPTKSQSDASVKKSPSPKENVNKYPRHPSPSSSPGRKTNYNKPTDSVVTRKTETISTTGETEIIQHTAPKHPSIRSSESPSRRAPYEPSETSNYLQEPEETRQLRTPSPIKKPIKGTEVSTDFLISEREQEILDRVQKSLRKLSPDRKERSPSREKSPSKTTTSLKDIDIASHSCDEIINEDIIDITEQSTTKSGLQTPGKFKDSKVPSKSSPRTVSPTKKPSGIATPTKDKISPESPTKTRSTSPKKTVSATERPQSPQVRPSGIKPKEPIPSHLTRKATPATLNISKTDKTITDLKKTTNIGSVTKQNSFSRTTTNKTTMKTISSPTSRPSEPETKRTPTPKGIRESVIPTKKDIDTKVLRTVSDITIKSKKTSPQRMKSKPEIQVSDMSTKTTKTTKPSIKEPHTKLPNKPKSATTLNTSTDEDDIIIDVEQSKSSRENSPDRICPTPVNFGDDVGTPRYPDEVSEPDDDFRRRTHHTIHEAESIVDDIVEICEDDELFVRKTDVDVVTEDDESLLSVTDKVSRFTKGVETVNKNKDTTAMFKDTERRTHSDFIDDKLKSDECLLSVSEKVNKFAKGPSEVRDSKSPSRRVTDEYDKNTVYQDDYTKLSVHDKAHLFVETAENVKTPKVKPTPQKVERPDLTNVDESLKSDDCLLSVSDKVHKFVKTAEQFLTESQEVEDKEKRIKEQHDRIMRKIVDEVDDEVENYVETTNVTEDVEVISKKTPDRRDEKPHKPRETSSLLPKVKEYNNPSLKPADRSPTVKITTLRSSEAVKKAKALFETIATTTQKTKETIQTKTAKLTDIGVTKKSPKTDSITEIHPCTEDSSPNYIPDKMGDMDDAPQTYIDRTTSGTGTRPQYPRSDDKPRSSPSRFVAQSPEISRSKSPGHRTVETTTISKTVLSRYPNTQRAESPSQRHEPQKSDKIPGYLRPTKTSQIKEETKVVEDTEVSSRRGSGKFGVELRRTSVERSTASSERRRSVEHPCIEDIFDLDLLEQMLEKVVGYEQRRRIRSQIRIARKKVESDHVDTNTYTKTTRQTVTTPKLRSPERLKTRSPERAPKSTPHKTKSPDRHAKTPQRMMPDTTRTPELAQPMHNGHAKEPTRTGSDRHPRTHSPEKPAPKSVPKTKSPVRQQSPDKKTRTQSPNKITTPKPKQNRFNEYASAYMKKVGLSEADKVRFAEAKSRKAAEDKQRTIRHSEGHKVVEEYSTTKTFTERTSSKDIIEVVQMNGTNKRSPSPEKRQSPERKAQSPERIYERTPSPTRKQVKLEPSKKETIIKTVYEIEKKIPQKAVQEEKPSWVTNRNLKKISSETRTFSSKKIEDKPKYRAPSPSKVISKPIDVITSSYGPGPLDADGKPLFGIRALRNGASNYQVKGTVIRQEYHSRNGGEPEGTVSVTAYSTEPEDLERLLQGQGEPPSRIHGLAAITTTKKFGGDTGTTLKEIHGREDRAAIDQFTHSDRRVSDTKIEDISQRSYDSRREEILGETRRIESRREEVVGDRLRQAREEIVDSAKDRREDRTERMQRRVEKVEKKGDRTQERKERVERTDDKKTVRQSSVKSLTEKYIKSARYENKLMRNGKSFCEYFLKIQSHEVLALYKSNEATESEWAALAQVISKPIDVITSSYGPGPLDADGKPLFGIRALRNGASNYQVKGTVIRQEYHSRNGGEPEGTVSVTAYSTEPEDLERLLQGQGEPPSRIHGLAAITTTKKFGGDTGTTLKEIHGREDRAAIDQFTHSDRRVSDTKIEDISQRSYDSRREEILGETRRIESRREEVVGDRLRQAREEIVDSAKDRREDRTERMQRRVEKVEKKGDRTQERKERVERTDDKKTVRQSSVKSLTEKYIKSANESSKSERAAYPKAGLILRTSTMKDSVSSDSSAHAGLTRTDSEHSLGSVEDTVVTTERVDGGIRTVTTTTKSHHGSVQRGDRSFLDSNTKVTGVQDILTRMKNADIVIQEGDTTEDTEARALLNKFLGATVLMAGMQGYVTEKPTGKVVVKQETVRTTSSGGGKVTSSQTSTLEDFDVDQCWDERLLRKLLDECNDYEQRRRLRARIRSLMAEQEACASAVTEALAAAGEADGADGDSREEEEVTVTSSVRRDSSETVSTSTTTTKTSKVIESMTRPAPKPVSPFAKFRQLEKQNSTNSPNSPKTPQSPGSPAQPYFKFTDPALQASAVTIKERLLQWCRDKTRDYENVKLENFSTSWADGLAFCALLHHFLPDAFDYSKLSPDKRRHNFTLAFKIADEKAGIYPLLDVDDMVTMRKPDWKCVFTYVQSIYRRFKDQN</sequence>
<feature type="compositionally biased region" description="Basic and acidic residues" evidence="4">
    <location>
        <begin position="2338"/>
        <end position="2371"/>
    </location>
</feature>
<feature type="region of interest" description="Disordered" evidence="4">
    <location>
        <begin position="4086"/>
        <end position="4112"/>
    </location>
</feature>
<feature type="region of interest" description="Disordered" evidence="4">
    <location>
        <begin position="467"/>
        <end position="1339"/>
    </location>
</feature>
<feature type="compositionally biased region" description="Polar residues" evidence="4">
    <location>
        <begin position="596"/>
        <end position="606"/>
    </location>
</feature>
<feature type="compositionally biased region" description="Low complexity" evidence="4">
    <location>
        <begin position="1373"/>
        <end position="1385"/>
    </location>
</feature>
<feature type="compositionally biased region" description="Low complexity" evidence="4">
    <location>
        <begin position="1678"/>
        <end position="1688"/>
    </location>
</feature>
<dbReference type="EMBL" id="NWSH01000742">
    <property type="protein sequence ID" value="PCG74466.1"/>
    <property type="molecule type" value="Genomic_DNA"/>
</dbReference>
<feature type="compositionally biased region" description="Basic and acidic residues" evidence="4">
    <location>
        <begin position="3727"/>
        <end position="3767"/>
    </location>
</feature>
<dbReference type="SUPFAM" id="SSF47576">
    <property type="entry name" value="Calponin-homology domain, CH-domain"/>
    <property type="match status" value="1"/>
</dbReference>
<feature type="region of interest" description="Disordered" evidence="4">
    <location>
        <begin position="1968"/>
        <end position="2384"/>
    </location>
</feature>
<feature type="compositionally biased region" description="Low complexity" evidence="4">
    <location>
        <begin position="187"/>
        <end position="207"/>
    </location>
</feature>
<feature type="compositionally biased region" description="Basic and acidic residues" evidence="4">
    <location>
        <begin position="942"/>
        <end position="960"/>
    </location>
</feature>
<feature type="compositionally biased region" description="Polar residues" evidence="4">
    <location>
        <begin position="1768"/>
        <end position="1781"/>
    </location>
</feature>
<feature type="compositionally biased region" description="Basic and acidic residues" evidence="4">
    <location>
        <begin position="1358"/>
        <end position="1369"/>
    </location>
</feature>
<feature type="region of interest" description="Disordered" evidence="4">
    <location>
        <begin position="155"/>
        <end position="261"/>
    </location>
</feature>
<feature type="compositionally biased region" description="Low complexity" evidence="4">
    <location>
        <begin position="3244"/>
        <end position="3257"/>
    </location>
</feature>
<feature type="compositionally biased region" description="Low complexity" evidence="4">
    <location>
        <begin position="2267"/>
        <end position="2277"/>
    </location>
</feature>
<feature type="compositionally biased region" description="Polar residues" evidence="4">
    <location>
        <begin position="467"/>
        <end position="485"/>
    </location>
</feature>
<feature type="compositionally biased region" description="Polar residues" evidence="4">
    <location>
        <begin position="1183"/>
        <end position="1196"/>
    </location>
</feature>
<evidence type="ECO:0000259" key="5">
    <source>
        <dbReference type="PROSITE" id="PS50021"/>
    </source>
</evidence>
<feature type="compositionally biased region" description="Low complexity" evidence="4">
    <location>
        <begin position="2528"/>
        <end position="2545"/>
    </location>
</feature>
<feature type="compositionally biased region" description="Basic and acidic residues" evidence="4">
    <location>
        <begin position="2935"/>
        <end position="2953"/>
    </location>
</feature>
<feature type="compositionally biased region" description="Polar residues" evidence="4">
    <location>
        <begin position="2463"/>
        <end position="2474"/>
    </location>
</feature>
<feature type="compositionally biased region" description="Basic and acidic residues" evidence="4">
    <location>
        <begin position="2015"/>
        <end position="2030"/>
    </location>
</feature>
<dbReference type="Pfam" id="PF12510">
    <property type="entry name" value="Smoothelin"/>
    <property type="match status" value="2"/>
</dbReference>
<feature type="compositionally biased region" description="Basic and acidic residues" evidence="4">
    <location>
        <begin position="3130"/>
        <end position="3140"/>
    </location>
</feature>
<feature type="compositionally biased region" description="Polar residues" evidence="4">
    <location>
        <begin position="1516"/>
        <end position="1536"/>
    </location>
</feature>
<feature type="compositionally biased region" description="Polar residues" evidence="4">
    <location>
        <begin position="234"/>
        <end position="254"/>
    </location>
</feature>
<feature type="compositionally biased region" description="Polar residues" evidence="4">
    <location>
        <begin position="4357"/>
        <end position="4375"/>
    </location>
</feature>
<feature type="region of interest" description="Disordered" evidence="4">
    <location>
        <begin position="2400"/>
        <end position="2689"/>
    </location>
</feature>
<feature type="compositionally biased region" description="Basic and acidic residues" evidence="4">
    <location>
        <begin position="155"/>
        <end position="168"/>
    </location>
</feature>
<feature type="compositionally biased region" description="Basic and acidic residues" evidence="4">
    <location>
        <begin position="349"/>
        <end position="360"/>
    </location>
</feature>
<feature type="compositionally biased region" description="Basic and acidic residues" evidence="4">
    <location>
        <begin position="2072"/>
        <end position="2093"/>
    </location>
</feature>
<feature type="compositionally biased region" description="Polar residues" evidence="4">
    <location>
        <begin position="613"/>
        <end position="623"/>
    </location>
</feature>
<keyword evidence="2" id="KW-0175">Coiled coil</keyword>
<protein>
    <recommendedName>
        <fullName evidence="5">Calponin-homology (CH) domain-containing protein</fullName>
    </recommendedName>
</protein>
<feature type="compositionally biased region" description="Polar residues" evidence="4">
    <location>
        <begin position="845"/>
        <end position="857"/>
    </location>
</feature>
<feature type="compositionally biased region" description="Low complexity" evidence="4">
    <location>
        <begin position="4320"/>
        <end position="4334"/>
    </location>
</feature>
<feature type="compositionally biased region" description="Basic and acidic residues" evidence="4">
    <location>
        <begin position="3027"/>
        <end position="3039"/>
    </location>
</feature>
<feature type="compositionally biased region" description="Basic and acidic residues" evidence="4">
    <location>
        <begin position="1710"/>
        <end position="1737"/>
    </location>
</feature>
<feature type="compositionally biased region" description="Basic and acidic residues" evidence="4">
    <location>
        <begin position="3261"/>
        <end position="3275"/>
    </location>
</feature>
<feature type="compositionally biased region" description="Basic and acidic residues" evidence="4">
    <location>
        <begin position="2502"/>
        <end position="2512"/>
    </location>
</feature>
<reference evidence="6" key="1">
    <citation type="submission" date="2017-09" db="EMBL/GenBank/DDBJ databases">
        <title>Contemporary evolution of a Lepidopteran species, Heliothis virescens, in response to modern agricultural practices.</title>
        <authorList>
            <person name="Fritz M.L."/>
            <person name="Deyonke A.M."/>
            <person name="Papanicolaou A."/>
            <person name="Micinski S."/>
            <person name="Westbrook J."/>
            <person name="Gould F."/>
        </authorList>
    </citation>
    <scope>NUCLEOTIDE SEQUENCE [LARGE SCALE GENOMIC DNA]</scope>
    <source>
        <strain evidence="6">HvINT-</strain>
        <tissue evidence="6">Whole body</tissue>
    </source>
</reference>
<feature type="compositionally biased region" description="Basic and acidic residues" evidence="4">
    <location>
        <begin position="2112"/>
        <end position="2122"/>
    </location>
</feature>
<feature type="compositionally biased region" description="Basic and acidic residues" evidence="4">
    <location>
        <begin position="1752"/>
        <end position="1766"/>
    </location>
</feature>
<feature type="compositionally biased region" description="Basic and acidic residues" evidence="4">
    <location>
        <begin position="221"/>
        <end position="233"/>
    </location>
</feature>
<feature type="compositionally biased region" description="Basic and acidic residues" evidence="4">
    <location>
        <begin position="1042"/>
        <end position="1061"/>
    </location>
</feature>
<feature type="compositionally biased region" description="Basic and acidic residues" evidence="4">
    <location>
        <begin position="2129"/>
        <end position="2144"/>
    </location>
</feature>
<feature type="compositionally biased region" description="Basic and acidic residues" evidence="4">
    <location>
        <begin position="1689"/>
        <end position="1701"/>
    </location>
</feature>
<feature type="region of interest" description="Disordered" evidence="4">
    <location>
        <begin position="3025"/>
        <end position="3155"/>
    </location>
</feature>
<dbReference type="Gene3D" id="1.10.418.10">
    <property type="entry name" value="Calponin-like domain"/>
    <property type="match status" value="1"/>
</dbReference>
<feature type="compositionally biased region" description="Polar residues" evidence="4">
    <location>
        <begin position="918"/>
        <end position="939"/>
    </location>
</feature>
<feature type="compositionally biased region" description="Basic and acidic residues" evidence="4">
    <location>
        <begin position="4007"/>
        <end position="4047"/>
    </location>
</feature>
<feature type="compositionally biased region" description="Polar residues" evidence="4">
    <location>
        <begin position="3357"/>
        <end position="3373"/>
    </location>
</feature>
<feature type="compositionally biased region" description="Polar residues" evidence="4">
    <location>
        <begin position="2248"/>
        <end position="2260"/>
    </location>
</feature>
<feature type="compositionally biased region" description="Basic and acidic residues" evidence="4">
    <location>
        <begin position="1257"/>
        <end position="1270"/>
    </location>
</feature>
<feature type="compositionally biased region" description="Basic and acidic residues" evidence="4">
    <location>
        <begin position="1617"/>
        <end position="1637"/>
    </location>
</feature>
<feature type="compositionally biased region" description="Basic and acidic residues" evidence="4">
    <location>
        <begin position="822"/>
        <end position="844"/>
    </location>
</feature>
<feature type="compositionally biased region" description="Basic and acidic residues" evidence="4">
    <location>
        <begin position="967"/>
        <end position="1000"/>
    </location>
</feature>
<feature type="compositionally biased region" description="Polar residues" evidence="4">
    <location>
        <begin position="2184"/>
        <end position="2194"/>
    </location>
</feature>
<feature type="compositionally biased region" description="Basic and acidic residues" evidence="4">
    <location>
        <begin position="1014"/>
        <end position="1029"/>
    </location>
</feature>
<feature type="region of interest" description="Disordered" evidence="4">
    <location>
        <begin position="3727"/>
        <end position="3771"/>
    </location>
</feature>
<feature type="compositionally biased region" description="Basic and acidic residues" evidence="4">
    <location>
        <begin position="175"/>
        <end position="185"/>
    </location>
</feature>
<evidence type="ECO:0000256" key="1">
    <source>
        <dbReference type="ARBA" id="ARBA00022553"/>
    </source>
</evidence>
<name>A0A2A4JRS6_HELVI</name>
<feature type="compositionally biased region" description="Basic and acidic residues" evidence="4">
    <location>
        <begin position="759"/>
        <end position="774"/>
    </location>
</feature>
<feature type="compositionally biased region" description="Basic and acidic residues" evidence="4">
    <location>
        <begin position="701"/>
        <end position="716"/>
    </location>
</feature>
<feature type="compositionally biased region" description="Polar residues" evidence="4">
    <location>
        <begin position="3062"/>
        <end position="3072"/>
    </location>
</feature>
<feature type="region of interest" description="Disordered" evidence="4">
    <location>
        <begin position="4007"/>
        <end position="4051"/>
    </location>
</feature>
<feature type="compositionally biased region" description="Polar residues" evidence="4">
    <location>
        <begin position="2421"/>
        <end position="2433"/>
    </location>
</feature>
<feature type="compositionally biased region" description="Basic and acidic residues" evidence="4">
    <location>
        <begin position="2167"/>
        <end position="2183"/>
    </location>
</feature>
<feature type="compositionally biased region" description="Polar residues" evidence="4">
    <location>
        <begin position="1919"/>
        <end position="1940"/>
    </location>
</feature>
<organism evidence="6">
    <name type="scientific">Heliothis virescens</name>
    <name type="common">Tobacco budworm moth</name>
    <dbReference type="NCBI Taxonomy" id="7102"/>
    <lineage>
        <taxon>Eukaryota</taxon>
        <taxon>Metazoa</taxon>
        <taxon>Ecdysozoa</taxon>
        <taxon>Arthropoda</taxon>
        <taxon>Hexapoda</taxon>
        <taxon>Insecta</taxon>
        <taxon>Pterygota</taxon>
        <taxon>Neoptera</taxon>
        <taxon>Endopterygota</taxon>
        <taxon>Lepidoptera</taxon>
        <taxon>Glossata</taxon>
        <taxon>Ditrysia</taxon>
        <taxon>Noctuoidea</taxon>
        <taxon>Noctuidae</taxon>
        <taxon>Heliothinae</taxon>
        <taxon>Heliothis</taxon>
    </lineage>
</organism>
<feature type="compositionally biased region" description="Basic and acidic residues" evidence="4">
    <location>
        <begin position="1149"/>
        <end position="1164"/>
    </location>
</feature>
<feature type="compositionally biased region" description="Basic and acidic residues" evidence="4">
    <location>
        <begin position="528"/>
        <end position="557"/>
    </location>
</feature>
<dbReference type="CDD" id="cd21200">
    <property type="entry name" value="CH_SMTN-like"/>
    <property type="match status" value="1"/>
</dbReference>
<feature type="compositionally biased region" description="Basic and acidic residues" evidence="4">
    <location>
        <begin position="1785"/>
        <end position="1819"/>
    </location>
</feature>
<proteinExistence type="inferred from homology"/>
<keyword evidence="1" id="KW-0597">Phosphoprotein</keyword>
<feature type="compositionally biased region" description="Basic and acidic residues" evidence="4">
    <location>
        <begin position="1443"/>
        <end position="1469"/>
    </location>
</feature>
<gene>
    <name evidence="6" type="ORF">B5V51_13260</name>
</gene>
<feature type="compositionally biased region" description="Basic and acidic residues" evidence="4">
    <location>
        <begin position="729"/>
        <end position="749"/>
    </location>
</feature>
<dbReference type="STRING" id="7102.A0A2A4JRS6"/>
<feature type="compositionally biased region" description="Basic and acidic residues" evidence="4">
    <location>
        <begin position="1992"/>
        <end position="2005"/>
    </location>
</feature>
<dbReference type="InterPro" id="IPR001715">
    <property type="entry name" value="CH_dom"/>
</dbReference>
<feature type="compositionally biased region" description="Basic and acidic residues" evidence="4">
    <location>
        <begin position="1299"/>
        <end position="1319"/>
    </location>
</feature>
<dbReference type="InterPro" id="IPR036872">
    <property type="entry name" value="CH_dom_sf"/>
</dbReference>
<feature type="region of interest" description="Disordered" evidence="4">
    <location>
        <begin position="4292"/>
        <end position="4380"/>
    </location>
</feature>
<feature type="compositionally biased region" description="Polar residues" evidence="4">
    <location>
        <begin position="1107"/>
        <end position="1118"/>
    </location>
</feature>
<feature type="compositionally biased region" description="Basic and acidic residues" evidence="4">
    <location>
        <begin position="893"/>
        <end position="912"/>
    </location>
</feature>
<evidence type="ECO:0000256" key="4">
    <source>
        <dbReference type="SAM" id="MobiDB-lite"/>
    </source>
</evidence>
<feature type="region of interest" description="Disordered" evidence="4">
    <location>
        <begin position="3396"/>
        <end position="3485"/>
    </location>
</feature>
<comment type="similarity">
    <text evidence="3">Belongs to the smoothelin family.</text>
</comment>
<dbReference type="PROSITE" id="PS50021">
    <property type="entry name" value="CH"/>
    <property type="match status" value="1"/>
</dbReference>
<dbReference type="PANTHER" id="PTHR23167:SF88">
    <property type="entry name" value="CALPONIN-HOMOLOGY (CH) DOMAIN-CONTAINING PROTEIN"/>
    <property type="match status" value="1"/>
</dbReference>
<feature type="compositionally biased region" description="Polar residues" evidence="4">
    <location>
        <begin position="2145"/>
        <end position="2166"/>
    </location>
</feature>
<feature type="compositionally biased region" description="Basic and acidic residues" evidence="4">
    <location>
        <begin position="3451"/>
        <end position="3471"/>
    </location>
</feature>
<comment type="caution">
    <text evidence="6">The sequence shown here is derived from an EMBL/GenBank/DDBJ whole genome shotgun (WGS) entry which is preliminary data.</text>
</comment>
<feature type="compositionally biased region" description="Polar residues" evidence="4">
    <location>
        <begin position="2203"/>
        <end position="2222"/>
    </location>
</feature>
<feature type="region of interest" description="Disordered" evidence="4">
    <location>
        <begin position="2934"/>
        <end position="2975"/>
    </location>
</feature>
<feature type="compositionally biased region" description="Basic and acidic residues" evidence="4">
    <location>
        <begin position="1479"/>
        <end position="1497"/>
    </location>
</feature>
<feature type="compositionally biased region" description="Low complexity" evidence="4">
    <location>
        <begin position="630"/>
        <end position="660"/>
    </location>
</feature>
<dbReference type="SMART" id="SM00033">
    <property type="entry name" value="CH"/>
    <property type="match status" value="1"/>
</dbReference>
<dbReference type="InterPro" id="IPR022189">
    <property type="entry name" value="SMTN"/>
</dbReference>
<evidence type="ECO:0000256" key="2">
    <source>
        <dbReference type="ARBA" id="ARBA00023054"/>
    </source>
</evidence>
<feature type="compositionally biased region" description="Basic and acidic residues" evidence="4">
    <location>
        <begin position="3313"/>
        <end position="3335"/>
    </location>
</feature>
<feature type="compositionally biased region" description="Basic and acidic residues" evidence="4">
    <location>
        <begin position="1968"/>
        <end position="1983"/>
    </location>
</feature>
<feature type="compositionally biased region" description="Basic and acidic residues" evidence="4">
    <location>
        <begin position="3428"/>
        <end position="3438"/>
    </location>
</feature>
<feature type="region of interest" description="Disordered" evidence="4">
    <location>
        <begin position="1355"/>
        <end position="1398"/>
    </location>
</feature>
<feature type="compositionally biased region" description="Polar residues" evidence="4">
    <location>
        <begin position="3108"/>
        <end position="3129"/>
    </location>
</feature>
<accession>A0A2A4JRS6</accession>
<feature type="compositionally biased region" description="Basic and acidic residues" evidence="4">
    <location>
        <begin position="564"/>
        <end position="595"/>
    </location>
</feature>
<feature type="compositionally biased region" description="Polar residues" evidence="4">
    <location>
        <begin position="1846"/>
        <end position="1860"/>
    </location>
</feature>
<dbReference type="FunFam" id="1.10.418.10:FF:000009">
    <property type="entry name" value="smoothelin isoform X2"/>
    <property type="match status" value="1"/>
</dbReference>
<dbReference type="InterPro" id="IPR050540">
    <property type="entry name" value="F-actin_Monoox_Mical"/>
</dbReference>
<feature type="compositionally biased region" description="Basic and acidic residues" evidence="4">
    <location>
        <begin position="1537"/>
        <end position="1556"/>
    </location>
</feature>
<feature type="compositionally biased region" description="Polar residues" evidence="4">
    <location>
        <begin position="1867"/>
        <end position="1912"/>
    </location>
</feature>
<feature type="compositionally biased region" description="Low complexity" evidence="4">
    <location>
        <begin position="2448"/>
        <end position="2462"/>
    </location>
</feature>
<dbReference type="PANTHER" id="PTHR23167">
    <property type="entry name" value="CALPONIN HOMOLOGY DOMAIN-CONTAINING PROTEIN DDB_G0272472-RELATED"/>
    <property type="match status" value="1"/>
</dbReference>
<feature type="region of interest" description="Disordered" evidence="4">
    <location>
        <begin position="46"/>
        <end position="94"/>
    </location>
</feature>